<evidence type="ECO:0000256" key="4">
    <source>
        <dbReference type="SAM" id="SignalP"/>
    </source>
</evidence>
<dbReference type="PANTHER" id="PTHR21237:SF27">
    <property type="entry name" value="GRPE PROTEIN HOMOLOG"/>
    <property type="match status" value="1"/>
</dbReference>
<evidence type="ECO:0000256" key="3">
    <source>
        <dbReference type="RuleBase" id="RU004478"/>
    </source>
</evidence>
<evidence type="ECO:0000256" key="1">
    <source>
        <dbReference type="ARBA" id="ARBA00009054"/>
    </source>
</evidence>
<feature type="signal peptide" evidence="4">
    <location>
        <begin position="1"/>
        <end position="19"/>
    </location>
</feature>
<feature type="chain" id="PRO_5032898704" description="GrpE protein homolog" evidence="4">
    <location>
        <begin position="20"/>
        <end position="261"/>
    </location>
</feature>
<dbReference type="GO" id="GO:0042803">
    <property type="term" value="F:protein homodimerization activity"/>
    <property type="evidence" value="ECO:0007669"/>
    <property type="project" value="InterPro"/>
</dbReference>
<accession>A0A834ZDZ6</accession>
<evidence type="ECO:0008006" key="7">
    <source>
        <dbReference type="Google" id="ProtNLM"/>
    </source>
</evidence>
<dbReference type="EMBL" id="JABCRI010000007">
    <property type="protein sequence ID" value="KAF8403478.1"/>
    <property type="molecule type" value="Genomic_DNA"/>
</dbReference>
<comment type="caution">
    <text evidence="5">The sequence shown here is derived from an EMBL/GenBank/DDBJ whole genome shotgun (WGS) entry which is preliminary data.</text>
</comment>
<dbReference type="OrthoDB" id="201635at2759"/>
<gene>
    <name evidence="5" type="ORF">HHK36_011582</name>
</gene>
<dbReference type="PANTHER" id="PTHR21237">
    <property type="entry name" value="GRPE PROTEIN"/>
    <property type="match status" value="1"/>
</dbReference>
<dbReference type="PRINTS" id="PR00773">
    <property type="entry name" value="GRPEPROTEIN"/>
</dbReference>
<dbReference type="GO" id="GO:0000774">
    <property type="term" value="F:adenyl-nucleotide exchange factor activity"/>
    <property type="evidence" value="ECO:0007669"/>
    <property type="project" value="InterPro"/>
</dbReference>
<sequence length="261" mass="29518">MATVLRTPAFLLFPLGISTTSLETPQRICFSLKQRCIKPFHINVSYFSNKALRRVPKFLPFAAYGESTETNEEIEETETQEISDGEVPVEDGRSDNGIVDAEEKLASAIMESLQSYKEALASNEKSKAAEIEAFFQSFEDEKLYLSNKVATLSEELSSERGRILRISVDFNNFRKRTERECLSLVTNSQRELVENLFPILDNFGSAKAQFKVETEGEEKINNSYQSIYKQFVEILGSLSVVPVETVPIPFNPWVSFSPLDL</sequence>
<reference evidence="5 6" key="1">
    <citation type="submission" date="2020-04" db="EMBL/GenBank/DDBJ databases">
        <title>Plant Genome Project.</title>
        <authorList>
            <person name="Zhang R.-G."/>
        </authorList>
    </citation>
    <scope>NUCLEOTIDE SEQUENCE [LARGE SCALE GENOMIC DNA]</scope>
    <source>
        <strain evidence="5">YNK0</strain>
        <tissue evidence="5">Leaf</tissue>
    </source>
</reference>
<dbReference type="Gene3D" id="3.90.20.20">
    <property type="match status" value="1"/>
</dbReference>
<keyword evidence="6" id="KW-1185">Reference proteome</keyword>
<dbReference type="SUPFAM" id="SSF58014">
    <property type="entry name" value="Coiled-coil domain of nucleotide exchange factor GrpE"/>
    <property type="match status" value="1"/>
</dbReference>
<dbReference type="GO" id="GO:0051082">
    <property type="term" value="F:unfolded protein binding"/>
    <property type="evidence" value="ECO:0007669"/>
    <property type="project" value="TreeGrafter"/>
</dbReference>
<evidence type="ECO:0000313" key="6">
    <source>
        <dbReference type="Proteomes" id="UP000655225"/>
    </source>
</evidence>
<dbReference type="Pfam" id="PF01025">
    <property type="entry name" value="GrpE"/>
    <property type="match status" value="1"/>
</dbReference>
<dbReference type="GO" id="GO:0009507">
    <property type="term" value="C:chloroplast"/>
    <property type="evidence" value="ECO:0007669"/>
    <property type="project" value="TreeGrafter"/>
</dbReference>
<name>A0A834ZDZ6_TETSI</name>
<dbReference type="InterPro" id="IPR000740">
    <property type="entry name" value="GrpE"/>
</dbReference>
<dbReference type="Proteomes" id="UP000655225">
    <property type="component" value="Unassembled WGS sequence"/>
</dbReference>
<dbReference type="GO" id="GO:0006457">
    <property type="term" value="P:protein folding"/>
    <property type="evidence" value="ECO:0007669"/>
    <property type="project" value="InterPro"/>
</dbReference>
<dbReference type="AlphaFoldDB" id="A0A834ZDZ6"/>
<keyword evidence="2" id="KW-0143">Chaperone</keyword>
<keyword evidence="4" id="KW-0732">Signal</keyword>
<evidence type="ECO:0000313" key="5">
    <source>
        <dbReference type="EMBL" id="KAF8403478.1"/>
    </source>
</evidence>
<organism evidence="5 6">
    <name type="scientific">Tetracentron sinense</name>
    <name type="common">Spur-leaf</name>
    <dbReference type="NCBI Taxonomy" id="13715"/>
    <lineage>
        <taxon>Eukaryota</taxon>
        <taxon>Viridiplantae</taxon>
        <taxon>Streptophyta</taxon>
        <taxon>Embryophyta</taxon>
        <taxon>Tracheophyta</taxon>
        <taxon>Spermatophyta</taxon>
        <taxon>Magnoliopsida</taxon>
        <taxon>Trochodendrales</taxon>
        <taxon>Trochodendraceae</taxon>
        <taxon>Tetracentron</taxon>
    </lineage>
</organism>
<protein>
    <recommendedName>
        <fullName evidence="7">GrpE protein homolog</fullName>
    </recommendedName>
</protein>
<dbReference type="OMA" id="CKHENLS"/>
<evidence type="ECO:0000256" key="2">
    <source>
        <dbReference type="ARBA" id="ARBA00023186"/>
    </source>
</evidence>
<comment type="similarity">
    <text evidence="1 3">Belongs to the GrpE family.</text>
</comment>
<proteinExistence type="inferred from homology"/>
<dbReference type="GO" id="GO:0051087">
    <property type="term" value="F:protein-folding chaperone binding"/>
    <property type="evidence" value="ECO:0007669"/>
    <property type="project" value="InterPro"/>
</dbReference>
<dbReference type="InterPro" id="IPR013805">
    <property type="entry name" value="GrpE_CC"/>
</dbReference>